<feature type="region of interest" description="Disordered" evidence="1">
    <location>
        <begin position="214"/>
        <end position="237"/>
    </location>
</feature>
<evidence type="ECO:0000313" key="2">
    <source>
        <dbReference type="EMBL" id="MDT0322171.1"/>
    </source>
</evidence>
<protein>
    <submittedName>
        <fullName evidence="2">Uncharacterized protein</fullName>
    </submittedName>
</protein>
<sequence length="237" mass="25227">MAKSVPVRCPACHREHAYVPHEFPCACGAPVSVAPARAGAATAVPVRHRSWAGSWAEVDCGACGRPGQWPQPQFECPCGVTVRLSQVDEIPRAPRREPAGRPPFKPLTIRTAYDAAAGAAHFLRWLGFPEVRATVPRAAAGVDLRGFGVVGLVDPTTRPTGLRPLETLWLHGLAESALPVAFSLAGYHRDARARADELRLPLFVLDLTGTPQPVNAPAEELSTLGAEGLRPGRPGPL</sequence>
<comment type="caution">
    <text evidence="2">The sequence shown here is derived from an EMBL/GenBank/DDBJ whole genome shotgun (WGS) entry which is preliminary data.</text>
</comment>
<reference evidence="3" key="1">
    <citation type="submission" date="2023-07" db="EMBL/GenBank/DDBJ databases">
        <title>30 novel species of actinomycetes from the DSMZ collection.</title>
        <authorList>
            <person name="Nouioui I."/>
        </authorList>
    </citation>
    <scope>NUCLEOTIDE SEQUENCE [LARGE SCALE GENOMIC DNA]</scope>
    <source>
        <strain evidence="3">DSM 44918</strain>
    </source>
</reference>
<evidence type="ECO:0000313" key="3">
    <source>
        <dbReference type="Proteomes" id="UP001183420"/>
    </source>
</evidence>
<organism evidence="2 3">
    <name type="scientific">Streptomyces millisiae</name>
    <dbReference type="NCBI Taxonomy" id="3075542"/>
    <lineage>
        <taxon>Bacteria</taxon>
        <taxon>Bacillati</taxon>
        <taxon>Actinomycetota</taxon>
        <taxon>Actinomycetes</taxon>
        <taxon>Kitasatosporales</taxon>
        <taxon>Streptomycetaceae</taxon>
        <taxon>Streptomyces</taxon>
    </lineage>
</organism>
<proteinExistence type="predicted"/>
<dbReference type="RefSeq" id="WP_311602656.1">
    <property type="nucleotide sequence ID" value="NZ_JAVREM010000056.1"/>
</dbReference>
<dbReference type="EMBL" id="JAVREM010000056">
    <property type="protein sequence ID" value="MDT0322171.1"/>
    <property type="molecule type" value="Genomic_DNA"/>
</dbReference>
<accession>A0ABU2LX83</accession>
<name>A0ABU2LX83_9ACTN</name>
<evidence type="ECO:0000256" key="1">
    <source>
        <dbReference type="SAM" id="MobiDB-lite"/>
    </source>
</evidence>
<keyword evidence="3" id="KW-1185">Reference proteome</keyword>
<gene>
    <name evidence="2" type="ORF">RNC47_27965</name>
</gene>
<dbReference type="Proteomes" id="UP001183420">
    <property type="component" value="Unassembled WGS sequence"/>
</dbReference>